<protein>
    <recommendedName>
        <fullName evidence="8">EamA domain-containing protein</fullName>
    </recommendedName>
</protein>
<feature type="domain" description="EamA" evidence="8">
    <location>
        <begin position="146"/>
        <end position="281"/>
    </location>
</feature>
<dbReference type="RefSeq" id="WP_149399996.1">
    <property type="nucleotide sequence ID" value="NZ_BIXY01000004.1"/>
</dbReference>
<comment type="caution">
    <text evidence="9">The sequence shown here is derived from an EMBL/GenBank/DDBJ whole genome shotgun (WGS) entry which is preliminary data.</text>
</comment>
<feature type="transmembrane region" description="Helical" evidence="7">
    <location>
        <begin position="213"/>
        <end position="232"/>
    </location>
</feature>
<evidence type="ECO:0000256" key="6">
    <source>
        <dbReference type="ARBA" id="ARBA00023136"/>
    </source>
</evidence>
<dbReference type="InterPro" id="IPR051258">
    <property type="entry name" value="Diverse_Substrate_Transporter"/>
</dbReference>
<dbReference type="OrthoDB" id="141927at2"/>
<dbReference type="Pfam" id="PF00892">
    <property type="entry name" value="EamA"/>
    <property type="match status" value="2"/>
</dbReference>
<evidence type="ECO:0000256" key="7">
    <source>
        <dbReference type="SAM" id="Phobius"/>
    </source>
</evidence>
<feature type="transmembrane region" description="Helical" evidence="7">
    <location>
        <begin position="95"/>
        <end position="114"/>
    </location>
</feature>
<keyword evidence="6 7" id="KW-0472">Membrane</keyword>
<evidence type="ECO:0000256" key="4">
    <source>
        <dbReference type="ARBA" id="ARBA00022692"/>
    </source>
</evidence>
<accession>A0A5A5T6S5</accession>
<dbReference type="InterPro" id="IPR000620">
    <property type="entry name" value="EamA_dom"/>
</dbReference>
<evidence type="ECO:0000313" key="10">
    <source>
        <dbReference type="Proteomes" id="UP000322530"/>
    </source>
</evidence>
<keyword evidence="10" id="KW-1185">Reference proteome</keyword>
<dbReference type="AlphaFoldDB" id="A0A5A5T6S5"/>
<evidence type="ECO:0000256" key="1">
    <source>
        <dbReference type="ARBA" id="ARBA00004651"/>
    </source>
</evidence>
<reference evidence="9 10" key="1">
    <citation type="submission" date="2019-01" db="EMBL/GenBank/DDBJ databases">
        <title>Draft genome sequence of Dictyobacter sp. Uno17.</title>
        <authorList>
            <person name="Wang C.M."/>
            <person name="Zheng Y."/>
            <person name="Sakai Y."/>
            <person name="Abe K."/>
            <person name="Yokota A."/>
            <person name="Yabe S."/>
        </authorList>
    </citation>
    <scope>NUCLEOTIDE SEQUENCE [LARGE SCALE GENOMIC DNA]</scope>
    <source>
        <strain evidence="9 10">Uno17</strain>
    </source>
</reference>
<feature type="domain" description="EamA" evidence="8">
    <location>
        <begin position="12"/>
        <end position="137"/>
    </location>
</feature>
<comment type="similarity">
    <text evidence="2">Belongs to the EamA transporter family.</text>
</comment>
<feature type="transmembrane region" description="Helical" evidence="7">
    <location>
        <begin position="36"/>
        <end position="58"/>
    </location>
</feature>
<proteinExistence type="inferred from homology"/>
<evidence type="ECO:0000256" key="3">
    <source>
        <dbReference type="ARBA" id="ARBA00022475"/>
    </source>
</evidence>
<keyword evidence="4 7" id="KW-0812">Transmembrane</keyword>
<feature type="transmembrane region" description="Helical" evidence="7">
    <location>
        <begin position="363"/>
        <end position="388"/>
    </location>
</feature>
<evidence type="ECO:0000256" key="5">
    <source>
        <dbReference type="ARBA" id="ARBA00022989"/>
    </source>
</evidence>
<evidence type="ECO:0000259" key="8">
    <source>
        <dbReference type="Pfam" id="PF00892"/>
    </source>
</evidence>
<dbReference type="PANTHER" id="PTHR42920:SF5">
    <property type="entry name" value="EAMA DOMAIN-CONTAINING PROTEIN"/>
    <property type="match status" value="1"/>
</dbReference>
<organism evidence="9 10">
    <name type="scientific">Dictyobacter arantiisoli</name>
    <dbReference type="NCBI Taxonomy" id="2014874"/>
    <lineage>
        <taxon>Bacteria</taxon>
        <taxon>Bacillati</taxon>
        <taxon>Chloroflexota</taxon>
        <taxon>Ktedonobacteria</taxon>
        <taxon>Ktedonobacterales</taxon>
        <taxon>Dictyobacteraceae</taxon>
        <taxon>Dictyobacter</taxon>
    </lineage>
</organism>
<comment type="subcellular location">
    <subcellularLocation>
        <location evidence="1">Cell membrane</location>
        <topology evidence="1">Multi-pass membrane protein</topology>
    </subcellularLocation>
</comment>
<dbReference type="SUPFAM" id="SSF103481">
    <property type="entry name" value="Multidrug resistance efflux transporter EmrE"/>
    <property type="match status" value="2"/>
</dbReference>
<dbReference type="InterPro" id="IPR037185">
    <property type="entry name" value="EmrE-like"/>
</dbReference>
<dbReference type="PANTHER" id="PTHR42920">
    <property type="entry name" value="OS03G0707200 PROTEIN-RELATED"/>
    <property type="match status" value="1"/>
</dbReference>
<keyword evidence="5 7" id="KW-1133">Transmembrane helix</keyword>
<evidence type="ECO:0000313" key="9">
    <source>
        <dbReference type="EMBL" id="GCF06945.1"/>
    </source>
</evidence>
<feature type="transmembrane region" description="Helical" evidence="7">
    <location>
        <begin position="70"/>
        <end position="89"/>
    </location>
</feature>
<name>A0A5A5T6S5_9CHLR</name>
<dbReference type="EMBL" id="BIXY01000004">
    <property type="protein sequence ID" value="GCF06945.1"/>
    <property type="molecule type" value="Genomic_DNA"/>
</dbReference>
<dbReference type="Proteomes" id="UP000322530">
    <property type="component" value="Unassembled WGS sequence"/>
</dbReference>
<dbReference type="GO" id="GO:0005886">
    <property type="term" value="C:plasma membrane"/>
    <property type="evidence" value="ECO:0007669"/>
    <property type="project" value="UniProtKB-SubCell"/>
</dbReference>
<feature type="transmembrane region" description="Helical" evidence="7">
    <location>
        <begin position="176"/>
        <end position="198"/>
    </location>
</feature>
<evidence type="ECO:0000256" key="2">
    <source>
        <dbReference type="ARBA" id="ARBA00007362"/>
    </source>
</evidence>
<feature type="transmembrane region" description="Helical" evidence="7">
    <location>
        <begin position="144"/>
        <end position="164"/>
    </location>
</feature>
<feature type="transmembrane region" description="Helical" evidence="7">
    <location>
        <begin position="266"/>
        <end position="287"/>
    </location>
</feature>
<feature type="transmembrane region" description="Helical" evidence="7">
    <location>
        <begin position="239"/>
        <end position="260"/>
    </location>
</feature>
<keyword evidence="3" id="KW-1003">Cell membrane</keyword>
<feature type="transmembrane region" description="Helical" evidence="7">
    <location>
        <begin position="121"/>
        <end position="138"/>
    </location>
</feature>
<gene>
    <name evidence="9" type="ORF">KDI_05090</name>
</gene>
<feature type="transmembrane region" description="Helical" evidence="7">
    <location>
        <begin position="308"/>
        <end position="330"/>
    </location>
</feature>
<sequence>MKKMKVVASTAFALNTFLFGSYYSVAKAMLGRVDPIVFTFFTMMTLVPPAVFIIAFSWRHMTRDAVKSGFLLGSCLCLGLFSLAVALKYNSATGTAFFPSLNGLLAAIFTWRFLRQPISKATWFAGIVSVSGAILLMVNSSMGGTRGALIAFIGGMLCTFYIFLADHEQKDPSVYWPLFGVELLTMAIWANLIALLFGDWTLVHFELPADVGVVLYIGLGTILLPTLFTVLLQKYISPVTVSFISILEPIFGAIVAYLYLHEVLPLDGYLGGLLVVTGVLIHTWGTVERPAQRRAVRRQRDLANQQLRTSWFVEFLYPMLCCIFGALLVFKSGGFPPPVWHDLFRMWPQLPASLQDGRRMETVFLLAQSASWVLAWSAVVIIGGLVFYRLCNRLFTASAPSVELDLRTMRQMGYTPHLVTPTPPVGRKTIELDYGQEWELDAPRRQHRRVRLAHIEPADDQIFEAPTHVPHRRTVVTQKQERRWYAGRDKEVMEARKQ</sequence>